<dbReference type="GO" id="GO:0003700">
    <property type="term" value="F:DNA-binding transcription factor activity"/>
    <property type="evidence" value="ECO:0007669"/>
    <property type="project" value="TreeGrafter"/>
</dbReference>
<feature type="region of interest" description="Disordered" evidence="4">
    <location>
        <begin position="98"/>
        <end position="126"/>
    </location>
</feature>
<dbReference type="Pfam" id="PF00249">
    <property type="entry name" value="Myb_DNA-binding"/>
    <property type="match status" value="1"/>
</dbReference>
<feature type="region of interest" description="Disordered" evidence="4">
    <location>
        <begin position="159"/>
        <end position="185"/>
    </location>
</feature>
<evidence type="ECO:0000259" key="5">
    <source>
        <dbReference type="PROSITE" id="PS50090"/>
    </source>
</evidence>
<reference evidence="7" key="1">
    <citation type="submission" date="2021-03" db="EMBL/GenBank/DDBJ databases">
        <authorList>
            <person name="Palmer J.M."/>
        </authorList>
    </citation>
    <scope>NUCLEOTIDE SEQUENCE</scope>
    <source>
        <strain evidence="7">ARV_011</strain>
    </source>
</reference>
<gene>
    <name evidence="7" type="primary">REB1</name>
    <name evidence="7" type="ORF">KQ657_000674</name>
</gene>
<dbReference type="Gene3D" id="1.10.10.60">
    <property type="entry name" value="Homeodomain-like"/>
    <property type="match status" value="2"/>
</dbReference>
<evidence type="ECO:0000313" key="8">
    <source>
        <dbReference type="Proteomes" id="UP000790833"/>
    </source>
</evidence>
<feature type="region of interest" description="Disordered" evidence="4">
    <location>
        <begin position="267"/>
        <end position="312"/>
    </location>
</feature>
<keyword evidence="8" id="KW-1185">Reference proteome</keyword>
<feature type="compositionally biased region" description="Basic and acidic residues" evidence="4">
    <location>
        <begin position="103"/>
        <end position="126"/>
    </location>
</feature>
<feature type="region of interest" description="Disordered" evidence="4">
    <location>
        <begin position="659"/>
        <end position="686"/>
    </location>
</feature>
<dbReference type="PANTHER" id="PTHR46380:SF2">
    <property type="entry name" value="CYCLIN-D-BINDING MYB-LIKE TRANSCRIPTION FACTOR 1"/>
    <property type="match status" value="1"/>
</dbReference>
<evidence type="ECO:0000259" key="6">
    <source>
        <dbReference type="PROSITE" id="PS51294"/>
    </source>
</evidence>
<dbReference type="InterPro" id="IPR001005">
    <property type="entry name" value="SANT/Myb"/>
</dbReference>
<dbReference type="InterPro" id="IPR009057">
    <property type="entry name" value="Homeodomain-like_sf"/>
</dbReference>
<proteinExistence type="predicted"/>
<dbReference type="PANTHER" id="PTHR46380">
    <property type="entry name" value="CYCLIN-D-BINDING MYB-LIKE TRANSCRIPTION FACTOR 1"/>
    <property type="match status" value="1"/>
</dbReference>
<dbReference type="GO" id="GO:0005634">
    <property type="term" value="C:nucleus"/>
    <property type="evidence" value="ECO:0007669"/>
    <property type="project" value="UniProtKB-SubCell"/>
</dbReference>
<feature type="compositionally biased region" description="Low complexity" evidence="4">
    <location>
        <begin position="267"/>
        <end position="286"/>
    </location>
</feature>
<feature type="domain" description="HTH myb-type" evidence="6">
    <location>
        <begin position="439"/>
        <end position="487"/>
    </location>
</feature>
<evidence type="ECO:0000256" key="4">
    <source>
        <dbReference type="SAM" id="MobiDB-lite"/>
    </source>
</evidence>
<dbReference type="AlphaFoldDB" id="A0A9P8AI87"/>
<dbReference type="RefSeq" id="XP_043049151.1">
    <property type="nucleotide sequence ID" value="XM_043191508.1"/>
</dbReference>
<dbReference type="CDD" id="cd00167">
    <property type="entry name" value="SANT"/>
    <property type="match status" value="2"/>
</dbReference>
<feature type="domain" description="HTH myb-type" evidence="6">
    <location>
        <begin position="529"/>
        <end position="558"/>
    </location>
</feature>
<dbReference type="GO" id="GO:0000976">
    <property type="term" value="F:transcription cis-regulatory region binding"/>
    <property type="evidence" value="ECO:0007669"/>
    <property type="project" value="TreeGrafter"/>
</dbReference>
<feature type="domain" description="Myb-like" evidence="5">
    <location>
        <begin position="486"/>
        <end position="554"/>
    </location>
</feature>
<dbReference type="OrthoDB" id="39591at2759"/>
<dbReference type="InterPro" id="IPR051651">
    <property type="entry name" value="DMTF1_DNA-bind_reg"/>
</dbReference>
<evidence type="ECO:0000313" key="7">
    <source>
        <dbReference type="EMBL" id="KAG7193603.1"/>
    </source>
</evidence>
<dbReference type="PROSITE" id="PS51294">
    <property type="entry name" value="HTH_MYB"/>
    <property type="match status" value="2"/>
</dbReference>
<feature type="domain" description="Myb-like" evidence="5">
    <location>
        <begin position="439"/>
        <end position="483"/>
    </location>
</feature>
<accession>A0A9P8AI87</accession>
<keyword evidence="2" id="KW-0238">DNA-binding</keyword>
<keyword evidence="3" id="KW-0539">Nucleus</keyword>
<sequence>MEVDKDIGGAQALLQLGSKANEDEPSGGDVVHEDQNDLVVHESEEAGDDHHVTGRDDDKDQELNDAVEAAVMKYVGGTLNSGSGDNGHNIHHMKLRRLPGESNNRDDPDVHNDPNHDPELESEHAKALRRRKLANEEFMNDIDLWAFLHDNVADSRDNDVNVNFDQTSQLTNSDGGKRKRRRKTGDDFRDSSLLNLESQEHEDLVRAAIMDVRALEWSHQQTPEHATNDDEAMAQVASQAVASVTAAAAAAAAEAAELEKKLSIHLQQQQQQQQQHQHQQQHQQQQQRKRGRKRQKLDEEEEAKSLTREWPNLTPLTTEEDLVIAAGQITHEWFDQTILSEGEMEVEELEKLDPQRKKDLFKKLGPRYFTPLEIEAVDYFILGYCHLKELTREEICARVWTHGRLKDTFWINLTRVFPYRSRASVYKHVKRQYHVYNIRGTWTKEDDNLLGELVQSRPGNWKSIGETMGRMPEDCRDRWRNYLKCGDNRTLDRWTKEEEDKLLKAVVEILSKLKTDINFRDYDKNKLLNWTVVSEKMDGRRSRIQCRYKWRKLVKREQNELAQLMSLPHKVWMFDILLQSEYTLLDKVDWSKIADERPFEPRNELQLLLTRLDQGEAYRIAFERLTQKKRKTSPRLEFKELISKVRELCIANEFHYESNDRHPGTRKKSNMSDDTEEKNGQDSVEDAASIANAAVAAVLKNGLE</sequence>
<dbReference type="EMBL" id="JAHMUF010000011">
    <property type="protein sequence ID" value="KAG7193603.1"/>
    <property type="molecule type" value="Genomic_DNA"/>
</dbReference>
<evidence type="ECO:0000256" key="3">
    <source>
        <dbReference type="ARBA" id="ARBA00023242"/>
    </source>
</evidence>
<dbReference type="GeneID" id="66114048"/>
<dbReference type="PROSITE" id="PS50090">
    <property type="entry name" value="MYB_LIKE"/>
    <property type="match status" value="2"/>
</dbReference>
<dbReference type="SUPFAM" id="SSF46689">
    <property type="entry name" value="Homeodomain-like"/>
    <property type="match status" value="2"/>
</dbReference>
<feature type="compositionally biased region" description="Polar residues" evidence="4">
    <location>
        <begin position="160"/>
        <end position="173"/>
    </location>
</feature>
<dbReference type="InterPro" id="IPR017930">
    <property type="entry name" value="Myb_dom"/>
</dbReference>
<dbReference type="Proteomes" id="UP000790833">
    <property type="component" value="Unassembled WGS sequence"/>
</dbReference>
<protein>
    <submittedName>
        <fullName evidence="7">RNA polymerase I enhancer binding protein</fullName>
    </submittedName>
</protein>
<name>A0A9P8AI87_9ASCO</name>
<comment type="subcellular location">
    <subcellularLocation>
        <location evidence="1">Nucleus</location>
    </subcellularLocation>
</comment>
<evidence type="ECO:0000256" key="1">
    <source>
        <dbReference type="ARBA" id="ARBA00004123"/>
    </source>
</evidence>
<feature type="compositionally biased region" description="Basic and acidic residues" evidence="4">
    <location>
        <begin position="30"/>
        <end position="62"/>
    </location>
</feature>
<dbReference type="SMART" id="SM00717">
    <property type="entry name" value="SANT"/>
    <property type="match status" value="2"/>
</dbReference>
<organism evidence="7 8">
    <name type="scientific">Scheffersomyces spartinae</name>
    <dbReference type="NCBI Taxonomy" id="45513"/>
    <lineage>
        <taxon>Eukaryota</taxon>
        <taxon>Fungi</taxon>
        <taxon>Dikarya</taxon>
        <taxon>Ascomycota</taxon>
        <taxon>Saccharomycotina</taxon>
        <taxon>Pichiomycetes</taxon>
        <taxon>Debaryomycetaceae</taxon>
        <taxon>Scheffersomyces</taxon>
    </lineage>
</organism>
<feature type="region of interest" description="Disordered" evidence="4">
    <location>
        <begin position="1"/>
        <end position="63"/>
    </location>
</feature>
<evidence type="ECO:0000256" key="2">
    <source>
        <dbReference type="ARBA" id="ARBA00023125"/>
    </source>
</evidence>
<comment type="caution">
    <text evidence="7">The sequence shown here is derived from an EMBL/GenBank/DDBJ whole genome shotgun (WGS) entry which is preliminary data.</text>
</comment>